<dbReference type="Proteomes" id="UP000215215">
    <property type="component" value="Unassembled WGS sequence"/>
</dbReference>
<evidence type="ECO:0008006" key="4">
    <source>
        <dbReference type="Google" id="ProtNLM"/>
    </source>
</evidence>
<reference evidence="2 3" key="1">
    <citation type="submission" date="2017-07" db="EMBL/GenBank/DDBJ databases">
        <title>Recovery of genomes from metagenomes via a dereplication, aggregation, and scoring strategy.</title>
        <authorList>
            <person name="Sieber C.M."/>
            <person name="Probst A.J."/>
            <person name="Sharrar A."/>
            <person name="Thomas B.C."/>
            <person name="Hess M."/>
            <person name="Tringe S.G."/>
            <person name="Banfield J.F."/>
        </authorList>
    </citation>
    <scope>NUCLEOTIDE SEQUENCE [LARGE SCALE GENOMIC DNA]</scope>
    <source>
        <strain evidence="2">JGI_Cruoil_03_44_89</strain>
    </source>
</reference>
<dbReference type="AlphaFoldDB" id="A0A235BVE0"/>
<evidence type="ECO:0000313" key="2">
    <source>
        <dbReference type="EMBL" id="OYD16049.1"/>
    </source>
</evidence>
<dbReference type="SUPFAM" id="SSF50939">
    <property type="entry name" value="Sialidases"/>
    <property type="match status" value="1"/>
</dbReference>
<dbReference type="EMBL" id="NOZQ01000089">
    <property type="protein sequence ID" value="OYD16049.1"/>
    <property type="molecule type" value="Genomic_DNA"/>
</dbReference>
<keyword evidence="1" id="KW-0732">Signal</keyword>
<feature type="signal peptide" evidence="1">
    <location>
        <begin position="1"/>
        <end position="23"/>
    </location>
</feature>
<comment type="caution">
    <text evidence="2">The sequence shown here is derived from an EMBL/GenBank/DDBJ whole genome shotgun (WGS) entry which is preliminary data.</text>
</comment>
<protein>
    <recommendedName>
        <fullName evidence="4">FlgD Ig-like domain-containing protein</fullName>
    </recommendedName>
</protein>
<gene>
    <name evidence="2" type="ORF">CH333_04430</name>
</gene>
<dbReference type="PROSITE" id="PS51257">
    <property type="entry name" value="PROKAR_LIPOPROTEIN"/>
    <property type="match status" value="1"/>
</dbReference>
<proteinExistence type="predicted"/>
<feature type="chain" id="PRO_5012489213" description="FlgD Ig-like domain-containing protein" evidence="1">
    <location>
        <begin position="24"/>
        <end position="501"/>
    </location>
</feature>
<dbReference type="InterPro" id="IPR036278">
    <property type="entry name" value="Sialidase_sf"/>
</dbReference>
<organism evidence="2 3">
    <name type="scientific">candidate division WOR-3 bacterium JGI_Cruoil_03_44_89</name>
    <dbReference type="NCBI Taxonomy" id="1973748"/>
    <lineage>
        <taxon>Bacteria</taxon>
        <taxon>Bacteria division WOR-3</taxon>
    </lineage>
</organism>
<evidence type="ECO:0000256" key="1">
    <source>
        <dbReference type="SAM" id="SignalP"/>
    </source>
</evidence>
<dbReference type="Gene3D" id="2.60.40.4070">
    <property type="match status" value="1"/>
</dbReference>
<evidence type="ECO:0000313" key="3">
    <source>
        <dbReference type="Proteomes" id="UP000215215"/>
    </source>
</evidence>
<sequence>MKGFCVFCLGVMLLLFSVVSCPAQGDASMIGISHVDYATAYSNGRKIASMGFLGEDTLYAVYSYNSDTCYFAYSYDRGSTWQAQPLFATVYGNAHCPSIDVYGSLPYVVSQGNDTSGFGDIFLKCPLDWCIPQLICRTSGHSTLPSIAIDDSGQMHIVWQDDTPGDCEIYYCCAYYDTAVSEVLNLSNHSHAADMYPSVSIFNGDEVHVIWERYDSLIYCPYSIVHRYLDNGIWSDEECLAGCSGIPFHHPSLDYSHGEDVLSAAWEDSSLGKSDAFFYGGNGGGWPTQGDSRYPVVSTVGGTWSYVYWEDNSDGYEDIYAHNYYFMQGGWYRSYKFRDVFGDENMHYPSVANCNVVWTQGDSAPYSVMYLYEGYPIGVEENQSYKSNMPKIKACPNPFSTTTAITLSGYQATMSNSSIARSPDSQIALNIYDLSGRLIRTLPITPCLPAGRDYRSPITEVTWDGRDMRGKEVQSGVYFLRVKGNKSVQDAYRPVKVVKLR</sequence>
<name>A0A235BVE0_UNCW3</name>
<accession>A0A235BVE0</accession>